<comment type="caution">
    <text evidence="2">The sequence shown here is derived from an EMBL/GenBank/DDBJ whole genome shotgun (WGS) entry which is preliminary data.</text>
</comment>
<dbReference type="InterPro" id="IPR055570">
    <property type="entry name" value="DUF7146"/>
</dbReference>
<accession>A0A6A7N6H3</accession>
<proteinExistence type="predicted"/>
<dbReference type="RefSeq" id="WP_152839933.1">
    <property type="nucleotide sequence ID" value="NZ_WHUG01000009.1"/>
</dbReference>
<keyword evidence="3" id="KW-1185">Reference proteome</keyword>
<dbReference type="GO" id="GO:0004386">
    <property type="term" value="F:helicase activity"/>
    <property type="evidence" value="ECO:0007669"/>
    <property type="project" value="InterPro"/>
</dbReference>
<dbReference type="AlphaFoldDB" id="A0A6A7N6H3"/>
<name>A0A6A7N6H3_9BURK</name>
<dbReference type="InterPro" id="IPR013237">
    <property type="entry name" value="Phage_T7_Gp4_N"/>
</dbReference>
<evidence type="ECO:0000259" key="1">
    <source>
        <dbReference type="SMART" id="SM00778"/>
    </source>
</evidence>
<protein>
    <recommendedName>
        <fullName evidence="1">DNA primase/helicase Gp4 N-terminal Bacteriophage T7-like domain-containing protein</fullName>
    </recommendedName>
</protein>
<dbReference type="Proteomes" id="UP000440498">
    <property type="component" value="Unassembled WGS sequence"/>
</dbReference>
<gene>
    <name evidence="2" type="ORF">GEV02_21010</name>
</gene>
<reference evidence="2 3" key="1">
    <citation type="submission" date="2019-10" db="EMBL/GenBank/DDBJ databases">
        <title>Two novel species isolated from a subtropical stream in China.</title>
        <authorList>
            <person name="Lu H."/>
        </authorList>
    </citation>
    <scope>NUCLEOTIDE SEQUENCE [LARGE SCALE GENOMIC DNA]</scope>
    <source>
        <strain evidence="2 3">FT29W</strain>
    </source>
</reference>
<organism evidence="2 3">
    <name type="scientific">Rugamonas aquatica</name>
    <dbReference type="NCBI Taxonomy" id="2743357"/>
    <lineage>
        <taxon>Bacteria</taxon>
        <taxon>Pseudomonadati</taxon>
        <taxon>Pseudomonadota</taxon>
        <taxon>Betaproteobacteria</taxon>
        <taxon>Burkholderiales</taxon>
        <taxon>Oxalobacteraceae</taxon>
        <taxon>Telluria group</taxon>
        <taxon>Rugamonas</taxon>
    </lineage>
</organism>
<feature type="domain" description="DNA primase/helicase Gp4 N-terminal Bacteriophage T7-like" evidence="1">
    <location>
        <begin position="37"/>
        <end position="75"/>
    </location>
</feature>
<dbReference type="GO" id="GO:0008270">
    <property type="term" value="F:zinc ion binding"/>
    <property type="evidence" value="ECO:0007669"/>
    <property type="project" value="InterPro"/>
</dbReference>
<evidence type="ECO:0000313" key="3">
    <source>
        <dbReference type="Proteomes" id="UP000440498"/>
    </source>
</evidence>
<sequence length="330" mass="36305">MDVKEIEQRIATVALQAQGRWTEILRALRVAPHVLSGKLLPCPLRNCAHAGRFRYSDEFGMGNYQCTRCGPGGGFKLLHGLHGGGMLAVLRAVESYLGMREADGQECAAASSGKEQRLIQELLAQSQPVRRGDPVDRYLRRLGVGMTTYPAALRCHAELPFYDRDPDTGVSRLVCCTPALLAMMEGCSPAHKQLYRLYLLDDAPAFGSRSAKMLGHADGGACRLAAPAGTLALASDLVTALAVQLRTGQAVWCAMQPENLARLWVPDGIRRVRIYCEHSPDYRVQSAAYTLARRCVKYRLALPEVYVPRHPGDTWAEVWVRSTQNCVRAA</sequence>
<dbReference type="Pfam" id="PF23639">
    <property type="entry name" value="DUF7146"/>
    <property type="match status" value="1"/>
</dbReference>
<evidence type="ECO:0000313" key="2">
    <source>
        <dbReference type="EMBL" id="MQA40636.1"/>
    </source>
</evidence>
<dbReference type="EMBL" id="WHUG01000009">
    <property type="protein sequence ID" value="MQA40636.1"/>
    <property type="molecule type" value="Genomic_DNA"/>
</dbReference>
<dbReference type="SMART" id="SM00778">
    <property type="entry name" value="Prim_Zn_Ribbon"/>
    <property type="match status" value="1"/>
</dbReference>